<dbReference type="OrthoDB" id="4524286at2"/>
<dbReference type="GO" id="GO:0016787">
    <property type="term" value="F:hydrolase activity"/>
    <property type="evidence" value="ECO:0007669"/>
    <property type="project" value="UniProtKB-KW"/>
</dbReference>
<name>A0A0M2HGD3_MICTR</name>
<dbReference type="PATRIC" id="fig|69370.6.peg.73"/>
<evidence type="ECO:0000256" key="1">
    <source>
        <dbReference type="SAM" id="MobiDB-lite"/>
    </source>
</evidence>
<dbReference type="SUPFAM" id="SSF55464">
    <property type="entry name" value="Origin of replication-binding domain, RBD-like"/>
    <property type="match status" value="1"/>
</dbReference>
<proteinExistence type="predicted"/>
<keyword evidence="3" id="KW-0547">Nucleotide-binding</keyword>
<keyword evidence="3" id="KW-0067">ATP-binding</keyword>
<dbReference type="EC" id="3.6.4.12" evidence="3"/>
<dbReference type="Proteomes" id="UP000034098">
    <property type="component" value="Unassembled WGS sequence"/>
</dbReference>
<evidence type="ECO:0000313" key="3">
    <source>
        <dbReference type="EMBL" id="KJL45708.1"/>
    </source>
</evidence>
<evidence type="ECO:0000259" key="2">
    <source>
        <dbReference type="Pfam" id="PF08751"/>
    </source>
</evidence>
<dbReference type="Gene3D" id="2.30.30.940">
    <property type="match status" value="1"/>
</dbReference>
<dbReference type="CDD" id="cd18809">
    <property type="entry name" value="SF1_C_RecD"/>
    <property type="match status" value="1"/>
</dbReference>
<organism evidence="3 4">
    <name type="scientific">Microbacterium trichothecenolyticum</name>
    <name type="common">Aureobacterium trichothecenolyticum</name>
    <dbReference type="NCBI Taxonomy" id="69370"/>
    <lineage>
        <taxon>Bacteria</taxon>
        <taxon>Bacillati</taxon>
        <taxon>Actinomycetota</taxon>
        <taxon>Actinomycetes</taxon>
        <taxon>Micrococcales</taxon>
        <taxon>Microbacteriaceae</taxon>
        <taxon>Microbacterium</taxon>
    </lineage>
</organism>
<feature type="domain" description="TrwC relaxase" evidence="2">
    <location>
        <begin position="64"/>
        <end position="307"/>
    </location>
</feature>
<reference evidence="3 4" key="1">
    <citation type="submission" date="2015-02" db="EMBL/GenBank/DDBJ databases">
        <title>Draft genome sequences of ten Microbacterium spp. with emphasis on heavy metal contaminated environments.</title>
        <authorList>
            <person name="Corretto E."/>
        </authorList>
    </citation>
    <scope>NUCLEOTIDE SEQUENCE [LARGE SCALE GENOMIC DNA]</scope>
    <source>
        <strain evidence="3 4">DSM 8608</strain>
    </source>
</reference>
<keyword evidence="4" id="KW-1185">Reference proteome</keyword>
<sequence length="1048" mass="113488">MRGGLERWKRGVESQGVRQALSYALKGSCDSHLRSAGVVALAGYGGDDPAGVTRFTVEAGVIRTDVLDETALRRWVDGCDPVTGDRRGRDLRSPDADLILDGTINAPKSYSIAALLHPELAREFEALQDRLRDRIITTWQAELNARRGAGGRIREALHRVEVVELQHRRSRALDPHIHRHLWLSVKVLGCDGQWSNVDSRVAMKLHTVINAEGELAARTDPDWLHALARHGYTLNADGEIAELEHVVRPLSRRSTQIEANRAMLLAAWRAEHPGQDPSPDQLHQIDRLAWAKARPNKPDSIDETAWEHLISDELATLDPTLLEPQAAVPVRATHLDELDIGLLAARACVDADARSTACGGRFSLFDLRAGATRALASSGVVGARAELQPVIDEVLRRAVEYTVDLLAEEGDRPAHVKGYMASATAALKVELAARLDALAHAGAPAAEGEVVATAGEVLREGVTLDRQQVAAAAAIAGTDRLVSVTGPAGAGKTTMLRVAKSALARRGRRMVVVAPTKKAASVAGRELGATASSLHALLADHGYRWGRGEAGAEVWTRLAPGSLDPATGYVYEGPRRFSLSAGDRIVVDEAGMIDLHTANALAAVAADTGAGIAMVGDHLQARPVGHSGAMAALTRRATAVVELTAVHRFRDPAYAALTLRMREPASKEAALAVAAELDERGLIHRVSDQVQARDVMVEAYFRWTRDNHRVALVTGTNDEADAINEAIQQRRLDAGELTLQRISVGQGEQRLLEGDVVQTRRNDRDAGVDNRAVWTIRHITPTGLQLVSTSDSGDTRTVTLDYAAQHVHLAYASTVHGIQGETTDTAVVGPGVDASGLYVGMTRGRVHNEAIAIAGTDAAARDRIADSMLRGIPEVSIDDSLRAARTELSRAARPPMPAPWTDHTRRPLGHVLDIDRVHAEYQRREATTRSELDAATQWLQTTWRTLLELDARIAGDTATGHGRTNGLDGELHATRDRLADEYRSRTRDHAELVRTQREHAHQLDVAETERRVRGMLDPAQHRAEDVARHAHAASPALSTLPTAPSLHR</sequence>
<feature type="region of interest" description="Disordered" evidence="1">
    <location>
        <begin position="1021"/>
        <end position="1048"/>
    </location>
</feature>
<dbReference type="InterPro" id="IPR027417">
    <property type="entry name" value="P-loop_NTPase"/>
</dbReference>
<dbReference type="GO" id="GO:0003678">
    <property type="term" value="F:DNA helicase activity"/>
    <property type="evidence" value="ECO:0007669"/>
    <property type="project" value="UniProtKB-EC"/>
</dbReference>
<accession>A0A0M2HGD3</accession>
<keyword evidence="3" id="KW-0347">Helicase</keyword>
<gene>
    <name evidence="3" type="primary">recD2_2</name>
    <name evidence="3" type="ORF">RS82_00070</name>
</gene>
<dbReference type="AlphaFoldDB" id="A0A0M2HGD3"/>
<dbReference type="Pfam" id="PF08751">
    <property type="entry name" value="TrwC"/>
    <property type="match status" value="1"/>
</dbReference>
<dbReference type="EMBL" id="JYJA01000012">
    <property type="protein sequence ID" value="KJL45708.1"/>
    <property type="molecule type" value="Genomic_DNA"/>
</dbReference>
<keyword evidence="3" id="KW-0378">Hydrolase</keyword>
<protein>
    <submittedName>
        <fullName evidence="3">ATP-dependent RecD-like DNA helicase</fullName>
        <ecNumber evidence="3">3.6.4.12</ecNumber>
    </submittedName>
</protein>
<dbReference type="Pfam" id="PF13604">
    <property type="entry name" value="AAA_30"/>
    <property type="match status" value="1"/>
</dbReference>
<comment type="caution">
    <text evidence="3">The sequence shown here is derived from an EMBL/GenBank/DDBJ whole genome shotgun (WGS) entry which is preliminary data.</text>
</comment>
<dbReference type="Gene3D" id="3.40.50.300">
    <property type="entry name" value="P-loop containing nucleotide triphosphate hydrolases"/>
    <property type="match status" value="2"/>
</dbReference>
<evidence type="ECO:0000313" key="4">
    <source>
        <dbReference type="Proteomes" id="UP000034098"/>
    </source>
</evidence>
<dbReference type="SUPFAM" id="SSF52540">
    <property type="entry name" value="P-loop containing nucleoside triphosphate hydrolases"/>
    <property type="match status" value="1"/>
</dbReference>
<dbReference type="InterPro" id="IPR014862">
    <property type="entry name" value="TrwC"/>
</dbReference>